<reference evidence="2 3" key="1">
    <citation type="submission" date="2024-04" db="EMBL/GenBank/DDBJ databases">
        <authorList>
            <person name="Waldvogel A.-M."/>
            <person name="Schoenle A."/>
        </authorList>
    </citation>
    <scope>NUCLEOTIDE SEQUENCE [LARGE SCALE GENOMIC DNA]</scope>
</reference>
<name>A0AAV2KVD3_KNICA</name>
<evidence type="ECO:0000313" key="2">
    <source>
        <dbReference type="EMBL" id="CAL1592114.1"/>
    </source>
</evidence>
<sequence length="174" mass="18827">MGTRYENVAQAWCPSGSDLWKAKCGTETAQKLRLYPNHTHRAVCYRIASSGTGALMYHEWDVSSVRWIIRSNQGRGGSLGLGSLGSSPGLGAQSGGCGEHEEEARGDHGARTDTGEGRRGDGCQSRSLVEPRSLLPRCSPPLCFDEMQSARARGCERHVHAPGVVLFVLLFQTI</sequence>
<gene>
    <name evidence="2" type="ORF">KC01_LOCUS21409</name>
</gene>
<dbReference type="AlphaFoldDB" id="A0AAV2KVD3"/>
<feature type="region of interest" description="Disordered" evidence="1">
    <location>
        <begin position="90"/>
        <end position="126"/>
    </location>
</feature>
<feature type="compositionally biased region" description="Basic and acidic residues" evidence="1">
    <location>
        <begin position="98"/>
        <end position="121"/>
    </location>
</feature>
<proteinExistence type="predicted"/>
<evidence type="ECO:0000256" key="1">
    <source>
        <dbReference type="SAM" id="MobiDB-lite"/>
    </source>
</evidence>
<keyword evidence="3" id="KW-1185">Reference proteome</keyword>
<organism evidence="2 3">
    <name type="scientific">Knipowitschia caucasica</name>
    <name type="common">Caucasian dwarf goby</name>
    <name type="synonym">Pomatoschistus caucasicus</name>
    <dbReference type="NCBI Taxonomy" id="637954"/>
    <lineage>
        <taxon>Eukaryota</taxon>
        <taxon>Metazoa</taxon>
        <taxon>Chordata</taxon>
        <taxon>Craniata</taxon>
        <taxon>Vertebrata</taxon>
        <taxon>Euteleostomi</taxon>
        <taxon>Actinopterygii</taxon>
        <taxon>Neopterygii</taxon>
        <taxon>Teleostei</taxon>
        <taxon>Neoteleostei</taxon>
        <taxon>Acanthomorphata</taxon>
        <taxon>Gobiaria</taxon>
        <taxon>Gobiiformes</taxon>
        <taxon>Gobioidei</taxon>
        <taxon>Gobiidae</taxon>
        <taxon>Gobiinae</taxon>
        <taxon>Knipowitschia</taxon>
    </lineage>
</organism>
<accession>A0AAV2KVD3</accession>
<dbReference type="Proteomes" id="UP001497482">
    <property type="component" value="Chromosome 2"/>
</dbReference>
<dbReference type="EMBL" id="OZ035824">
    <property type="protein sequence ID" value="CAL1592114.1"/>
    <property type="molecule type" value="Genomic_DNA"/>
</dbReference>
<protein>
    <submittedName>
        <fullName evidence="2">Uncharacterized protein</fullName>
    </submittedName>
</protein>
<evidence type="ECO:0000313" key="3">
    <source>
        <dbReference type="Proteomes" id="UP001497482"/>
    </source>
</evidence>